<keyword evidence="15" id="KW-1185">Reference proteome</keyword>
<dbReference type="STRING" id="747725.A0A162MQC1"/>
<keyword evidence="9" id="KW-0539">Nucleus</keyword>
<evidence type="ECO:0000256" key="10">
    <source>
        <dbReference type="ARBA" id="ARBA00073545"/>
    </source>
</evidence>
<dbReference type="Pfam" id="PF05188">
    <property type="entry name" value="MutS_II"/>
    <property type="match status" value="1"/>
</dbReference>
<dbReference type="FunFam" id="1.10.1420.10:FF:000003">
    <property type="entry name" value="DNA mismatch repair protein"/>
    <property type="match status" value="1"/>
</dbReference>
<keyword evidence="12" id="KW-0175">Coiled coil</keyword>
<organism evidence="14 15">
    <name type="scientific">Mucor lusitanicus CBS 277.49</name>
    <dbReference type="NCBI Taxonomy" id="747725"/>
    <lineage>
        <taxon>Eukaryota</taxon>
        <taxon>Fungi</taxon>
        <taxon>Fungi incertae sedis</taxon>
        <taxon>Mucoromycota</taxon>
        <taxon>Mucoromycotina</taxon>
        <taxon>Mucoromycetes</taxon>
        <taxon>Mucorales</taxon>
        <taxon>Mucorineae</taxon>
        <taxon>Mucoraceae</taxon>
        <taxon>Mucor</taxon>
    </lineage>
</organism>
<name>A0A162MQC1_MUCCL</name>
<gene>
    <name evidence="14" type="ORF">MUCCIDRAFT_108043</name>
</gene>
<dbReference type="CDD" id="cd03285">
    <property type="entry name" value="ABC_MSH2_euk"/>
    <property type="match status" value="1"/>
</dbReference>
<dbReference type="InterPro" id="IPR011184">
    <property type="entry name" value="DNA_mismatch_repair_Msh2"/>
</dbReference>
<dbReference type="Gene3D" id="1.10.1420.10">
    <property type="match status" value="2"/>
</dbReference>
<dbReference type="InterPro" id="IPR000432">
    <property type="entry name" value="DNA_mismatch_repair_MutS_C"/>
</dbReference>
<dbReference type="Proteomes" id="UP000077051">
    <property type="component" value="Unassembled WGS sequence"/>
</dbReference>
<comment type="similarity">
    <text evidence="2 11">Belongs to the DNA mismatch repair MutS family.</text>
</comment>
<evidence type="ECO:0000256" key="8">
    <source>
        <dbReference type="ARBA" id="ARBA00023204"/>
    </source>
</evidence>
<dbReference type="PIRSF" id="PIRSF005813">
    <property type="entry name" value="MSH2"/>
    <property type="match status" value="1"/>
</dbReference>
<protein>
    <recommendedName>
        <fullName evidence="10">DNA mismatch repair protein MSH2</fullName>
    </recommendedName>
    <alternativeName>
        <fullName evidence="3">DNA mismatch repair protein Msh2</fullName>
    </alternativeName>
</protein>
<evidence type="ECO:0000256" key="7">
    <source>
        <dbReference type="ARBA" id="ARBA00023125"/>
    </source>
</evidence>
<accession>A0A162MQC1</accession>
<dbReference type="InterPro" id="IPR007695">
    <property type="entry name" value="DNA_mismatch_repair_MutS-lik_N"/>
</dbReference>
<dbReference type="GO" id="GO:0005524">
    <property type="term" value="F:ATP binding"/>
    <property type="evidence" value="ECO:0007669"/>
    <property type="project" value="UniProtKB-KW"/>
</dbReference>
<dbReference type="GO" id="GO:0030983">
    <property type="term" value="F:mismatched DNA binding"/>
    <property type="evidence" value="ECO:0007669"/>
    <property type="project" value="InterPro"/>
</dbReference>
<keyword evidence="7 11" id="KW-0238">DNA-binding</keyword>
<sequence>MSTSTSALEDLPDVENREQQAFFKFFKALDSPEENTIRLFEREANGSVYYTFHGDDARYVAKHVYETTSVIQYWYGDHTTGLPTTKLTNKAAESFLRDLLLNKHMRIEIWKWSQAGWQVIRKASPGNLQDVEDFLFSSTNMTSAPVVLAIKYMTSDDQKLVGVAFADTTTRQLGVSQFIDNELYSNLESLIIQLGVKECLLVAGGAEERNIEGHKIRSILERCNVIATERNKSDYDSKHIAQDLNRLLEGDMSVETSREFEMRHAMASCACVIKYLQLLEDEENYSKYTLKHHDLSQYMRLDGPALSALNLMPTAKDGPSSTTSLYGLLNKCQTAQGSRLFTQWLKQPLLSLNSILERQDIVEAFYDNTELRQSLQEDHLKHIPDLHRLGTKLQKGNATLQDVIRIYQVVIHLPAMVQCLQTQAPTDPKLAQLIQDTYTSKIIVCAEELAKLEELVVTTIDLEAVDNHEYIIKAEYNEELQDLHQQLAALMKQMESEYRRVGDKLNLDMEKKLKLEKHSSYGNCLRVIGRSESGKLRNKSEFIELSTQKAGTYFTTVKLRNLSQQHRDLSSEYEDKQRGMVKEIIAIVATYCPSLEDLGSVLAHMDVLLSFAHVSVMAPTPYVRPTMHPLGQGDVILTEARHPCLEVQDYVTFIPNDVEMKRETSEFQIVTGPNMGGKSTYIRQVGVIALMAQIGCFVPCTSATLCIFDSILARVGAGDSQLKGVSTFMAEMLETSVILKAASRNSLVIIDELGRGTSTYDGLGLAWAISEHIATKIRAFCLFATHFHELTTLNATVSHVKNLHVAVHVGEQHDVTLLYKVNEGVGDRSFGIHVAELANFPRSVINLAKRKASELDDEADTLRGAGKDDEPQSVIDGQQLMQDMVRELAQAAKDATPEMLVSQMEAIKSKYAHDIQSNAYLKQVLMDSTE</sequence>
<dbReference type="Gene3D" id="3.30.420.110">
    <property type="entry name" value="MutS, connector domain"/>
    <property type="match status" value="1"/>
</dbReference>
<dbReference type="FunFam" id="3.30.420.110:FF:000002">
    <property type="entry name" value="DNA mismatch repair protein"/>
    <property type="match status" value="1"/>
</dbReference>
<dbReference type="GO" id="GO:0006312">
    <property type="term" value="P:mitotic recombination"/>
    <property type="evidence" value="ECO:0007669"/>
    <property type="project" value="TreeGrafter"/>
</dbReference>
<evidence type="ECO:0000256" key="5">
    <source>
        <dbReference type="ARBA" id="ARBA00022763"/>
    </source>
</evidence>
<dbReference type="VEuPathDB" id="FungiDB:MUCCIDRAFT_108043"/>
<dbReference type="FunFam" id="3.40.50.300:FF:000523">
    <property type="entry name" value="DNA mismatch repair protein"/>
    <property type="match status" value="1"/>
</dbReference>
<dbReference type="PANTHER" id="PTHR11361">
    <property type="entry name" value="DNA MISMATCH REPAIR PROTEIN MUTS FAMILY MEMBER"/>
    <property type="match status" value="1"/>
</dbReference>
<dbReference type="Gene3D" id="3.40.50.300">
    <property type="entry name" value="P-loop containing nucleotide triphosphate hydrolases"/>
    <property type="match status" value="1"/>
</dbReference>
<evidence type="ECO:0000256" key="6">
    <source>
        <dbReference type="ARBA" id="ARBA00022840"/>
    </source>
</evidence>
<keyword evidence="4 11" id="KW-0547">Nucleotide-binding</keyword>
<dbReference type="InterPro" id="IPR045076">
    <property type="entry name" value="MutS"/>
</dbReference>
<dbReference type="SMART" id="SM00533">
    <property type="entry name" value="MUTSd"/>
    <property type="match status" value="1"/>
</dbReference>
<dbReference type="SMART" id="SM00534">
    <property type="entry name" value="MUTSac"/>
    <property type="match status" value="1"/>
</dbReference>
<dbReference type="SUPFAM" id="SSF53150">
    <property type="entry name" value="DNA repair protein MutS, domain II"/>
    <property type="match status" value="1"/>
</dbReference>
<evidence type="ECO:0000259" key="13">
    <source>
        <dbReference type="PROSITE" id="PS00486"/>
    </source>
</evidence>
<dbReference type="Pfam" id="PF05192">
    <property type="entry name" value="MutS_III"/>
    <property type="match status" value="1"/>
</dbReference>
<evidence type="ECO:0000313" key="14">
    <source>
        <dbReference type="EMBL" id="OAD04225.1"/>
    </source>
</evidence>
<dbReference type="InterPro" id="IPR007861">
    <property type="entry name" value="DNA_mismatch_repair_MutS_clamp"/>
</dbReference>
<comment type="subcellular location">
    <subcellularLocation>
        <location evidence="1">Nucleus</location>
    </subcellularLocation>
</comment>
<evidence type="ECO:0000256" key="3">
    <source>
        <dbReference type="ARBA" id="ARBA00019549"/>
    </source>
</evidence>
<comment type="caution">
    <text evidence="14">The sequence shown here is derived from an EMBL/GenBank/DDBJ whole genome shotgun (WGS) entry which is preliminary data.</text>
</comment>
<dbReference type="Pfam" id="PF00488">
    <property type="entry name" value="MutS_V"/>
    <property type="match status" value="1"/>
</dbReference>
<dbReference type="PANTHER" id="PTHR11361:SF35">
    <property type="entry name" value="DNA MISMATCH REPAIR PROTEIN MSH2"/>
    <property type="match status" value="1"/>
</dbReference>
<reference evidence="14 15" key="1">
    <citation type="submission" date="2015-06" db="EMBL/GenBank/DDBJ databases">
        <title>Expansion of signal transduction pathways in fungi by whole-genome duplication.</title>
        <authorList>
            <consortium name="DOE Joint Genome Institute"/>
            <person name="Corrochano L.M."/>
            <person name="Kuo A."/>
            <person name="Marcet-Houben M."/>
            <person name="Polaino S."/>
            <person name="Salamov A."/>
            <person name="Villalobos J.M."/>
            <person name="Alvarez M.I."/>
            <person name="Avalos J."/>
            <person name="Benito E.P."/>
            <person name="Benoit I."/>
            <person name="Burger G."/>
            <person name="Camino L.P."/>
            <person name="Canovas D."/>
            <person name="Cerda-Olmedo E."/>
            <person name="Cheng J.-F."/>
            <person name="Dominguez A."/>
            <person name="Elias M."/>
            <person name="Eslava A.P."/>
            <person name="Glaser F."/>
            <person name="Grimwood J."/>
            <person name="Gutierrez G."/>
            <person name="Heitman J."/>
            <person name="Henrissat B."/>
            <person name="Iturriaga E.A."/>
            <person name="Lang B.F."/>
            <person name="Lavin J.L."/>
            <person name="Lee S."/>
            <person name="Li W."/>
            <person name="Lindquist E."/>
            <person name="Lopez-Garcia S."/>
            <person name="Luque E.M."/>
            <person name="Marcos A.T."/>
            <person name="Martin J."/>
            <person name="Mccluskey K."/>
            <person name="Medina H.R."/>
            <person name="Miralles-Duran A."/>
            <person name="Miyazaki A."/>
            <person name="Munoz-Torres E."/>
            <person name="Oguiza J.A."/>
            <person name="Ohm R."/>
            <person name="Olmedo M."/>
            <person name="Orejas M."/>
            <person name="Ortiz-Castellanos L."/>
            <person name="Pisabarro A.G."/>
            <person name="Rodriguez-Romero J."/>
            <person name="Ruiz-Herrera J."/>
            <person name="Ruiz-Vazquez R."/>
            <person name="Sanz C."/>
            <person name="Schackwitz W."/>
            <person name="Schmutz J."/>
            <person name="Shahriari M."/>
            <person name="Shelest E."/>
            <person name="Silva-Franco F."/>
            <person name="Soanes D."/>
            <person name="Syed K."/>
            <person name="Tagua V.G."/>
            <person name="Talbot N.J."/>
            <person name="Thon M."/>
            <person name="De Vries R.P."/>
            <person name="Wiebenga A."/>
            <person name="Yadav J.S."/>
            <person name="Braun E.L."/>
            <person name="Baker S."/>
            <person name="Garre V."/>
            <person name="Horwitz B."/>
            <person name="Torres-Martinez S."/>
            <person name="Idnurm A."/>
            <person name="Herrera-Estrella A."/>
            <person name="Gabaldon T."/>
            <person name="Grigoriev I.V."/>
        </authorList>
    </citation>
    <scope>NUCLEOTIDE SEQUENCE [LARGE SCALE GENOMIC DNA]</scope>
    <source>
        <strain evidence="14 15">CBS 277.49</strain>
    </source>
</reference>
<dbReference type="Pfam" id="PF05190">
    <property type="entry name" value="MutS_IV"/>
    <property type="match status" value="1"/>
</dbReference>
<dbReference type="InterPro" id="IPR032642">
    <property type="entry name" value="Msh2_ATP-bd"/>
</dbReference>
<dbReference type="SUPFAM" id="SSF48334">
    <property type="entry name" value="DNA repair protein MutS, domain III"/>
    <property type="match status" value="1"/>
</dbReference>
<proteinExistence type="inferred from homology"/>
<dbReference type="Pfam" id="PF01624">
    <property type="entry name" value="MutS_I"/>
    <property type="match status" value="1"/>
</dbReference>
<dbReference type="InterPro" id="IPR016151">
    <property type="entry name" value="DNA_mismatch_repair_MutS_N"/>
</dbReference>
<dbReference type="EMBL" id="AMYB01000003">
    <property type="protein sequence ID" value="OAD04225.1"/>
    <property type="molecule type" value="Genomic_DNA"/>
</dbReference>
<keyword evidence="6" id="KW-0067">ATP-binding</keyword>
<dbReference type="Gene3D" id="3.40.1170.10">
    <property type="entry name" value="DNA repair protein MutS, domain I"/>
    <property type="match status" value="1"/>
</dbReference>
<evidence type="ECO:0000256" key="1">
    <source>
        <dbReference type="ARBA" id="ARBA00004123"/>
    </source>
</evidence>
<evidence type="ECO:0000256" key="2">
    <source>
        <dbReference type="ARBA" id="ARBA00006271"/>
    </source>
</evidence>
<dbReference type="GO" id="GO:0032301">
    <property type="term" value="C:MutSalpha complex"/>
    <property type="evidence" value="ECO:0007669"/>
    <property type="project" value="TreeGrafter"/>
</dbReference>
<dbReference type="InterPro" id="IPR007696">
    <property type="entry name" value="DNA_mismatch_repair_MutS_core"/>
</dbReference>
<dbReference type="SUPFAM" id="SSF52540">
    <property type="entry name" value="P-loop containing nucleoside triphosphate hydrolases"/>
    <property type="match status" value="1"/>
</dbReference>
<dbReference type="GO" id="GO:0006298">
    <property type="term" value="P:mismatch repair"/>
    <property type="evidence" value="ECO:0007669"/>
    <property type="project" value="InterPro"/>
</dbReference>
<keyword evidence="5 11" id="KW-0227">DNA damage</keyword>
<evidence type="ECO:0000256" key="9">
    <source>
        <dbReference type="ARBA" id="ARBA00023242"/>
    </source>
</evidence>
<feature type="domain" description="DNA mismatch repair proteins mutS family" evidence="13">
    <location>
        <begin position="746"/>
        <end position="762"/>
    </location>
</feature>
<evidence type="ECO:0000256" key="4">
    <source>
        <dbReference type="ARBA" id="ARBA00022741"/>
    </source>
</evidence>
<dbReference type="OrthoDB" id="295033at2759"/>
<dbReference type="PROSITE" id="PS00486">
    <property type="entry name" value="DNA_MISMATCH_REPAIR_2"/>
    <property type="match status" value="1"/>
</dbReference>
<dbReference type="InterPro" id="IPR036678">
    <property type="entry name" value="MutS_con_dom_sf"/>
</dbReference>
<evidence type="ECO:0000256" key="11">
    <source>
        <dbReference type="RuleBase" id="RU003756"/>
    </source>
</evidence>
<dbReference type="GO" id="GO:0140664">
    <property type="term" value="F:ATP-dependent DNA damage sensor activity"/>
    <property type="evidence" value="ECO:0007669"/>
    <property type="project" value="InterPro"/>
</dbReference>
<evidence type="ECO:0000313" key="15">
    <source>
        <dbReference type="Proteomes" id="UP000077051"/>
    </source>
</evidence>
<dbReference type="InterPro" id="IPR036187">
    <property type="entry name" value="DNA_mismatch_repair_MutS_sf"/>
</dbReference>
<comment type="function">
    <text evidence="11">Component of the post-replicative DNA mismatch repair system (MMR).</text>
</comment>
<dbReference type="NCBIfam" id="NF003810">
    <property type="entry name" value="PRK05399.1"/>
    <property type="match status" value="1"/>
</dbReference>
<feature type="coiled-coil region" evidence="12">
    <location>
        <begin position="473"/>
        <end position="500"/>
    </location>
</feature>
<dbReference type="InterPro" id="IPR027417">
    <property type="entry name" value="P-loop_NTPase"/>
</dbReference>
<dbReference type="AlphaFoldDB" id="A0A162MQC1"/>
<evidence type="ECO:0000256" key="12">
    <source>
        <dbReference type="SAM" id="Coils"/>
    </source>
</evidence>
<dbReference type="InterPro" id="IPR007860">
    <property type="entry name" value="DNA_mmatch_repair_MutS_con_dom"/>
</dbReference>
<keyword evidence="8 11" id="KW-0234">DNA repair</keyword>